<accession>A0A1H2RHJ5</accession>
<dbReference type="InterPro" id="IPR029060">
    <property type="entry name" value="PIN-like_dom_sf"/>
</dbReference>
<dbReference type="CDD" id="cd18687">
    <property type="entry name" value="PIN_VapC-like"/>
    <property type="match status" value="1"/>
</dbReference>
<dbReference type="RefSeq" id="WP_093027959.1">
    <property type="nucleotide sequence ID" value="NZ_FNNZ01000002.1"/>
</dbReference>
<reference evidence="2" key="1">
    <citation type="submission" date="2016-10" db="EMBL/GenBank/DDBJ databases">
        <authorList>
            <person name="Varghese N."/>
            <person name="Submissions S."/>
        </authorList>
    </citation>
    <scope>NUCLEOTIDE SEQUENCE [LARGE SCALE GENOMIC DNA]</scope>
    <source>
        <strain evidence="2">DSM 217</strain>
    </source>
</reference>
<keyword evidence="2" id="KW-1185">Reference proteome</keyword>
<proteinExistence type="predicted"/>
<dbReference type="STRING" id="1058.SAMN05421783_10239"/>
<evidence type="ECO:0000313" key="1">
    <source>
        <dbReference type="EMBL" id="SDW18963.1"/>
    </source>
</evidence>
<organism evidence="1 2">
    <name type="scientific">Thiocapsa roseopersicina</name>
    <dbReference type="NCBI Taxonomy" id="1058"/>
    <lineage>
        <taxon>Bacteria</taxon>
        <taxon>Pseudomonadati</taxon>
        <taxon>Pseudomonadota</taxon>
        <taxon>Gammaproteobacteria</taxon>
        <taxon>Chromatiales</taxon>
        <taxon>Chromatiaceae</taxon>
        <taxon>Thiocapsa</taxon>
    </lineage>
</organism>
<dbReference type="Proteomes" id="UP000198816">
    <property type="component" value="Unassembled WGS sequence"/>
</dbReference>
<gene>
    <name evidence="1" type="ORF">SAMN05421783_10239</name>
</gene>
<protein>
    <recommendedName>
        <fullName evidence="3">PIN domain-containing protein</fullName>
    </recommendedName>
</protein>
<dbReference type="Gene3D" id="3.40.50.1010">
    <property type="entry name" value="5'-nuclease"/>
    <property type="match status" value="1"/>
</dbReference>
<dbReference type="EMBL" id="FNNZ01000002">
    <property type="protein sequence ID" value="SDW18963.1"/>
    <property type="molecule type" value="Genomic_DNA"/>
</dbReference>
<dbReference type="SUPFAM" id="SSF88723">
    <property type="entry name" value="PIN domain-like"/>
    <property type="match status" value="1"/>
</dbReference>
<dbReference type="OrthoDB" id="5625074at2"/>
<dbReference type="AlphaFoldDB" id="A0A1H2RHJ5"/>
<evidence type="ECO:0008006" key="3">
    <source>
        <dbReference type="Google" id="ProtNLM"/>
    </source>
</evidence>
<name>A0A1H2RHJ5_THIRO</name>
<evidence type="ECO:0000313" key="2">
    <source>
        <dbReference type="Proteomes" id="UP000198816"/>
    </source>
</evidence>
<sequence length="156" mass="17113">MTATVYIESSVISYLASRPSRDLVVAARQAITAEWWDARRRQYDVFISTLVEDEISKGDPKAAQTRLALVDEVPALDITDQANLLAKDLIALGAVPRNSEEDALHIAIAAASGMDYLLTWNFKHINNAETKQAIATVIERRGFVCPVLCSPEELGA</sequence>